<dbReference type="OrthoDB" id="1075473at2"/>
<dbReference type="Pfam" id="PF13715">
    <property type="entry name" value="CarbopepD_reg_2"/>
    <property type="match status" value="1"/>
</dbReference>
<dbReference type="SUPFAM" id="SSF49464">
    <property type="entry name" value="Carboxypeptidase regulatory domain-like"/>
    <property type="match status" value="1"/>
</dbReference>
<evidence type="ECO:0000313" key="10">
    <source>
        <dbReference type="Proteomes" id="UP000278983"/>
    </source>
</evidence>
<evidence type="ECO:0000313" key="9">
    <source>
        <dbReference type="EMBL" id="RUL59848.1"/>
    </source>
</evidence>
<name>A0A432LLZ3_9BACT</name>
<reference evidence="9 10" key="1">
    <citation type="submission" date="2018-12" db="EMBL/GenBank/DDBJ databases">
        <title>Genome sequencing of Prevotella sp. KCOM 3155 (= JS262).</title>
        <authorList>
            <person name="Kook J.-K."/>
            <person name="Park S.-N."/>
            <person name="Lim Y.K."/>
        </authorList>
    </citation>
    <scope>NUCLEOTIDE SEQUENCE [LARGE SCALE GENOMIC DNA]</scope>
    <source>
        <strain evidence="9 10">KCOM 3155</strain>
    </source>
</reference>
<dbReference type="InterPro" id="IPR036942">
    <property type="entry name" value="Beta-barrel_TonB_sf"/>
</dbReference>
<dbReference type="Gene3D" id="2.40.170.20">
    <property type="entry name" value="TonB-dependent receptor, beta-barrel domain"/>
    <property type="match status" value="1"/>
</dbReference>
<evidence type="ECO:0000256" key="5">
    <source>
        <dbReference type="ARBA" id="ARBA00022729"/>
    </source>
</evidence>
<keyword evidence="5 8" id="KW-0732">Signal</keyword>
<dbReference type="GO" id="GO:0015344">
    <property type="term" value="F:siderophore uptake transmembrane transporter activity"/>
    <property type="evidence" value="ECO:0007669"/>
    <property type="project" value="TreeGrafter"/>
</dbReference>
<evidence type="ECO:0000256" key="6">
    <source>
        <dbReference type="ARBA" id="ARBA00023136"/>
    </source>
</evidence>
<feature type="chain" id="PRO_5019027364" evidence="8">
    <location>
        <begin position="21"/>
        <end position="695"/>
    </location>
</feature>
<keyword evidence="3" id="KW-1134">Transmembrane beta strand</keyword>
<dbReference type="InterPro" id="IPR039426">
    <property type="entry name" value="TonB-dep_rcpt-like"/>
</dbReference>
<organism evidence="9 10">
    <name type="scientific">Prevotella koreensis</name>
    <dbReference type="NCBI Taxonomy" id="2490854"/>
    <lineage>
        <taxon>Bacteria</taxon>
        <taxon>Pseudomonadati</taxon>
        <taxon>Bacteroidota</taxon>
        <taxon>Bacteroidia</taxon>
        <taxon>Bacteroidales</taxon>
        <taxon>Prevotellaceae</taxon>
        <taxon>Prevotella</taxon>
    </lineage>
</organism>
<keyword evidence="6" id="KW-0472">Membrane</keyword>
<dbReference type="GO" id="GO:0009279">
    <property type="term" value="C:cell outer membrane"/>
    <property type="evidence" value="ECO:0007669"/>
    <property type="project" value="UniProtKB-SubCell"/>
</dbReference>
<keyword evidence="4" id="KW-0812">Transmembrane</keyword>
<keyword evidence="10" id="KW-1185">Reference proteome</keyword>
<keyword evidence="2" id="KW-0813">Transport</keyword>
<dbReference type="InterPro" id="IPR008969">
    <property type="entry name" value="CarboxyPept-like_regulatory"/>
</dbReference>
<keyword evidence="9" id="KW-0675">Receptor</keyword>
<protein>
    <submittedName>
        <fullName evidence="9">TonB-dependent receptor</fullName>
    </submittedName>
</protein>
<dbReference type="AlphaFoldDB" id="A0A432LLZ3"/>
<comment type="caution">
    <text evidence="9">The sequence shown here is derived from an EMBL/GenBank/DDBJ whole genome shotgun (WGS) entry which is preliminary data.</text>
</comment>
<sequence>MKHRIAHIVLFLLVVCDLTAQTTISGIVTDGREPLAGANIFIIGTIDGCLTDSLGRFSFTTSQTGEATLKATFIGYEDYMQTANINLFHNLTIRMNEQTITINEVVVTASSFCFGKRENFKTMDALDVVMAGNSCGDIVAALQTLPGTQMVGENGKLYVRGGESDECQTFVNGMHVLVPYSTNTKNSAVRGRFSPFLFKGINFSLGGYSGEYGQALSAVLPMETTDAATSDKFGVSASLVDWNVGGTKAYNNSSLSFNAALTSMGLYDRLFTQRHDFTRPYRKLSGEAQYKKEFNISSVLKSYVGYDLTSVGLHLDNRNHIPEQNSPGRSLSLKEHNIYANITHRAMMGHGYTFFTGIANSSVFTDIDDARRTGDDHYHNFRNEVHLKAELHKVCSDVLKLSAGVEDYIRNSTMKFDAYHYQLDYNILAAHVDAQWRIIPRVFFNLSVRSELMKSDWLLMPRATLSYIPGKHLQFSLVAGRYSQSATDDYLAQSRSTFAQSTADHIIISMQYKAKSTLLRLEPYWKKYRHLPLLEKGLYEPHGYGTSRGVDLFVEDHSFVKNLTTTLSYSFNCSERLYLDFTEMRTPDFASRHNLRLTAKYAIGKAIIGLAESYASGRRFPIGTTPHYNSVDVNLTYLLSPKVIIYSSLNNIFGRTNIFRYDAVGTPVTASRDRFLFIGIFVSLKNNKAYDISNF</sequence>
<evidence type="ECO:0000256" key="3">
    <source>
        <dbReference type="ARBA" id="ARBA00022452"/>
    </source>
</evidence>
<dbReference type="SUPFAM" id="SSF56935">
    <property type="entry name" value="Porins"/>
    <property type="match status" value="1"/>
</dbReference>
<proteinExistence type="predicted"/>
<comment type="subcellular location">
    <subcellularLocation>
        <location evidence="1">Cell outer membrane</location>
        <topology evidence="1">Multi-pass membrane protein</topology>
    </subcellularLocation>
</comment>
<accession>A0A432LLZ3</accession>
<feature type="signal peptide" evidence="8">
    <location>
        <begin position="1"/>
        <end position="20"/>
    </location>
</feature>
<evidence type="ECO:0000256" key="1">
    <source>
        <dbReference type="ARBA" id="ARBA00004571"/>
    </source>
</evidence>
<dbReference type="PANTHER" id="PTHR30069:SF29">
    <property type="entry name" value="HEMOGLOBIN AND HEMOGLOBIN-HAPTOGLOBIN-BINDING PROTEIN 1-RELATED"/>
    <property type="match status" value="1"/>
</dbReference>
<dbReference type="RefSeq" id="WP_126678950.1">
    <property type="nucleotide sequence ID" value="NZ_RYYU01000001.1"/>
</dbReference>
<evidence type="ECO:0000256" key="2">
    <source>
        <dbReference type="ARBA" id="ARBA00022448"/>
    </source>
</evidence>
<dbReference type="GO" id="GO:0044718">
    <property type="term" value="P:siderophore transmembrane transport"/>
    <property type="evidence" value="ECO:0007669"/>
    <property type="project" value="TreeGrafter"/>
</dbReference>
<gene>
    <name evidence="9" type="ORF">EHV08_08845</name>
</gene>
<keyword evidence="7" id="KW-0998">Cell outer membrane</keyword>
<dbReference type="PANTHER" id="PTHR30069">
    <property type="entry name" value="TONB-DEPENDENT OUTER MEMBRANE RECEPTOR"/>
    <property type="match status" value="1"/>
</dbReference>
<evidence type="ECO:0000256" key="7">
    <source>
        <dbReference type="ARBA" id="ARBA00023237"/>
    </source>
</evidence>
<dbReference type="EMBL" id="RYYU01000001">
    <property type="protein sequence ID" value="RUL59848.1"/>
    <property type="molecule type" value="Genomic_DNA"/>
</dbReference>
<dbReference type="Proteomes" id="UP000278983">
    <property type="component" value="Unassembled WGS sequence"/>
</dbReference>
<evidence type="ECO:0000256" key="8">
    <source>
        <dbReference type="SAM" id="SignalP"/>
    </source>
</evidence>
<dbReference type="Gene3D" id="2.60.40.1120">
    <property type="entry name" value="Carboxypeptidase-like, regulatory domain"/>
    <property type="match status" value="1"/>
</dbReference>
<evidence type="ECO:0000256" key="4">
    <source>
        <dbReference type="ARBA" id="ARBA00022692"/>
    </source>
</evidence>